<evidence type="ECO:0000256" key="1">
    <source>
        <dbReference type="SAM" id="MobiDB-lite"/>
    </source>
</evidence>
<evidence type="ECO:0008006" key="4">
    <source>
        <dbReference type="Google" id="ProtNLM"/>
    </source>
</evidence>
<sequence length="92" mass="9042">MAAVVRVGEEAWPVRWGDRLTASRPLGAHHQPAGAAREMGLHGGVVGGAVAGEAEGGGGEVSATGDSGDIERVEQGAVVADEKVEGGGARGS</sequence>
<gene>
    <name evidence="2" type="ORF">E2562_025740</name>
</gene>
<dbReference type="EMBL" id="SPHZ02000008">
    <property type="protein sequence ID" value="KAF0903155.1"/>
    <property type="molecule type" value="Genomic_DNA"/>
</dbReference>
<keyword evidence="3" id="KW-1185">Reference proteome</keyword>
<dbReference type="Proteomes" id="UP000479710">
    <property type="component" value="Unassembled WGS sequence"/>
</dbReference>
<protein>
    <recommendedName>
        <fullName evidence="4">DUF834 domain-containing protein</fullName>
    </recommendedName>
</protein>
<reference evidence="2 3" key="1">
    <citation type="submission" date="2019-11" db="EMBL/GenBank/DDBJ databases">
        <title>Whole genome sequence of Oryza granulata.</title>
        <authorList>
            <person name="Li W."/>
        </authorList>
    </citation>
    <scope>NUCLEOTIDE SEQUENCE [LARGE SCALE GENOMIC DNA]</scope>
    <source>
        <strain evidence="3">cv. Menghai</strain>
        <tissue evidence="2">Leaf</tissue>
    </source>
</reference>
<feature type="compositionally biased region" description="Gly residues" evidence="1">
    <location>
        <begin position="47"/>
        <end position="60"/>
    </location>
</feature>
<evidence type="ECO:0000313" key="2">
    <source>
        <dbReference type="EMBL" id="KAF0903155.1"/>
    </source>
</evidence>
<organism evidence="2 3">
    <name type="scientific">Oryza meyeriana var. granulata</name>
    <dbReference type="NCBI Taxonomy" id="110450"/>
    <lineage>
        <taxon>Eukaryota</taxon>
        <taxon>Viridiplantae</taxon>
        <taxon>Streptophyta</taxon>
        <taxon>Embryophyta</taxon>
        <taxon>Tracheophyta</taxon>
        <taxon>Spermatophyta</taxon>
        <taxon>Magnoliopsida</taxon>
        <taxon>Liliopsida</taxon>
        <taxon>Poales</taxon>
        <taxon>Poaceae</taxon>
        <taxon>BOP clade</taxon>
        <taxon>Oryzoideae</taxon>
        <taxon>Oryzeae</taxon>
        <taxon>Oryzinae</taxon>
        <taxon>Oryza</taxon>
        <taxon>Oryza meyeriana</taxon>
    </lineage>
</organism>
<name>A0A6G1CRC0_9ORYZ</name>
<comment type="caution">
    <text evidence="2">The sequence shown here is derived from an EMBL/GenBank/DDBJ whole genome shotgun (WGS) entry which is preliminary data.</text>
</comment>
<proteinExistence type="predicted"/>
<feature type="compositionally biased region" description="Basic and acidic residues" evidence="1">
    <location>
        <begin position="69"/>
        <end position="85"/>
    </location>
</feature>
<accession>A0A6G1CRC0</accession>
<evidence type="ECO:0000313" key="3">
    <source>
        <dbReference type="Proteomes" id="UP000479710"/>
    </source>
</evidence>
<dbReference type="AlphaFoldDB" id="A0A6G1CRC0"/>
<feature type="region of interest" description="Disordered" evidence="1">
    <location>
        <begin position="47"/>
        <end position="92"/>
    </location>
</feature>